<keyword evidence="3" id="KW-1185">Reference proteome</keyword>
<protein>
    <submittedName>
        <fullName evidence="2">Uncharacterized protein</fullName>
    </submittedName>
</protein>
<evidence type="ECO:0000256" key="1">
    <source>
        <dbReference type="SAM" id="Phobius"/>
    </source>
</evidence>
<dbReference type="EMBL" id="FNCC01000015">
    <property type="protein sequence ID" value="SDH06441.1"/>
    <property type="molecule type" value="Genomic_DNA"/>
</dbReference>
<gene>
    <name evidence="2" type="ORF">SAMN05216553_115110</name>
</gene>
<organism evidence="2 3">
    <name type="scientific">Lentzea fradiae</name>
    <dbReference type="NCBI Taxonomy" id="200378"/>
    <lineage>
        <taxon>Bacteria</taxon>
        <taxon>Bacillati</taxon>
        <taxon>Actinomycetota</taxon>
        <taxon>Actinomycetes</taxon>
        <taxon>Pseudonocardiales</taxon>
        <taxon>Pseudonocardiaceae</taxon>
        <taxon>Lentzea</taxon>
    </lineage>
</organism>
<accession>A0A1G7ZCG7</accession>
<dbReference type="STRING" id="200378.SAMN05216553_115110"/>
<keyword evidence="1" id="KW-1133">Transmembrane helix</keyword>
<dbReference type="AlphaFoldDB" id="A0A1G7ZCG7"/>
<evidence type="ECO:0000313" key="3">
    <source>
        <dbReference type="Proteomes" id="UP000199623"/>
    </source>
</evidence>
<reference evidence="3" key="1">
    <citation type="submission" date="2016-10" db="EMBL/GenBank/DDBJ databases">
        <authorList>
            <person name="Varghese N."/>
            <person name="Submissions S."/>
        </authorList>
    </citation>
    <scope>NUCLEOTIDE SEQUENCE [LARGE SCALE GENOMIC DNA]</scope>
    <source>
        <strain evidence="3">CGMCC 4.3506</strain>
    </source>
</reference>
<feature type="transmembrane region" description="Helical" evidence="1">
    <location>
        <begin position="65"/>
        <end position="86"/>
    </location>
</feature>
<proteinExistence type="predicted"/>
<dbReference type="Proteomes" id="UP000199623">
    <property type="component" value="Unassembled WGS sequence"/>
</dbReference>
<name>A0A1G7ZCG7_9PSEU</name>
<feature type="transmembrane region" description="Helical" evidence="1">
    <location>
        <begin position="33"/>
        <end position="59"/>
    </location>
</feature>
<keyword evidence="1" id="KW-0472">Membrane</keyword>
<evidence type="ECO:0000313" key="2">
    <source>
        <dbReference type="EMBL" id="SDH06441.1"/>
    </source>
</evidence>
<keyword evidence="1" id="KW-0812">Transmembrane</keyword>
<sequence length="310" mass="34464">MTFGASVRRTRRKQAKQGSSTMLASTVEALQSYVLNTGVIGIAEGLLGVLAVGGILSALLGQAGVRAAAVVAVVVAILGLFVLLVANKLEWRRRTELDRRLLRRYCDLLHERCDFTWRITDWRQVVTIDPNGDTRDRITFTAVPDCDALDFLTFWEGPHWEWPERYRRKTEVHVRSVELESDGGGTRFDVTTCWLSRGRLKVTVHLSEPALRDTEISLVAEFVFPAKCLPFVQGSPEEFVKKFSPGPEHLEYTVVLPPGCSGYWDGVGLRSGTASHSIQRRRNSNGCEEIHLVADGVATGARVGMKLDIK</sequence>